<proteinExistence type="inferred from homology"/>
<dbReference type="EC" id="2.7.7.6" evidence="4"/>
<evidence type="ECO:0000256" key="4">
    <source>
        <dbReference type="HAMAP-Rule" id="MF_00261"/>
    </source>
</evidence>
<dbReference type="InterPro" id="IPR022905">
    <property type="entry name" value="Rpo11-like"/>
</dbReference>
<dbReference type="HAMAP" id="MF_00261">
    <property type="entry name" value="RNApol_arch_Rpo11"/>
    <property type="match status" value="1"/>
</dbReference>
<dbReference type="CDD" id="cd06927">
    <property type="entry name" value="RNAP_L"/>
    <property type="match status" value="1"/>
</dbReference>
<dbReference type="GO" id="GO:0046983">
    <property type="term" value="F:protein dimerization activity"/>
    <property type="evidence" value="ECO:0007669"/>
    <property type="project" value="InterPro"/>
</dbReference>
<organism evidence="6">
    <name type="scientific">Thermofilum pendens</name>
    <dbReference type="NCBI Taxonomy" id="2269"/>
    <lineage>
        <taxon>Archaea</taxon>
        <taxon>Thermoproteota</taxon>
        <taxon>Thermoprotei</taxon>
        <taxon>Thermofilales</taxon>
        <taxon>Thermofilaceae</taxon>
        <taxon>Thermofilum</taxon>
    </lineage>
</organism>
<protein>
    <recommendedName>
        <fullName evidence="4">DNA-directed RNA polymerase subunit Rpo11</fullName>
        <ecNumber evidence="4">2.7.7.6</ecNumber>
    </recommendedName>
    <alternativeName>
        <fullName evidence="4">DNA-directed RNA polymerase subunit L</fullName>
    </alternativeName>
</protein>
<keyword evidence="1 4" id="KW-0240">DNA-directed RNA polymerase</keyword>
<comment type="function">
    <text evidence="4">DNA-dependent RNA polymerase (RNAP) catalyzes the transcription of DNA into RNA using the four ribonucleoside triphosphates as substrates.</text>
</comment>
<dbReference type="Pfam" id="PF13656">
    <property type="entry name" value="RNA_pol_L_2"/>
    <property type="match status" value="1"/>
</dbReference>
<dbReference type="InterPro" id="IPR036603">
    <property type="entry name" value="RBP11-like"/>
</dbReference>
<dbReference type="GO" id="GO:0005737">
    <property type="term" value="C:cytoplasm"/>
    <property type="evidence" value="ECO:0007669"/>
    <property type="project" value="UniProtKB-SubCell"/>
</dbReference>
<keyword evidence="2 4" id="KW-0804">Transcription</keyword>
<dbReference type="GO" id="GO:0006351">
    <property type="term" value="P:DNA-templated transcription"/>
    <property type="evidence" value="ECO:0007669"/>
    <property type="project" value="UniProtKB-UniRule"/>
</dbReference>
<name>A0A7C4D4P3_THEPE</name>
<dbReference type="GO" id="GO:0003899">
    <property type="term" value="F:DNA-directed RNA polymerase activity"/>
    <property type="evidence" value="ECO:0007669"/>
    <property type="project" value="UniProtKB-UniRule"/>
</dbReference>
<dbReference type="EMBL" id="DTBQ01000079">
    <property type="protein sequence ID" value="HGM46673.1"/>
    <property type="molecule type" value="Genomic_DNA"/>
</dbReference>
<feature type="domain" description="DNA-directed RNA polymerase RBP11-like dimerisation" evidence="5">
    <location>
        <begin position="15"/>
        <end position="87"/>
    </location>
</feature>
<comment type="catalytic activity">
    <reaction evidence="4">
        <text>RNA(n) + a ribonucleoside 5'-triphosphate = RNA(n+1) + diphosphate</text>
        <dbReference type="Rhea" id="RHEA:21248"/>
        <dbReference type="Rhea" id="RHEA-COMP:14527"/>
        <dbReference type="Rhea" id="RHEA-COMP:17342"/>
        <dbReference type="ChEBI" id="CHEBI:33019"/>
        <dbReference type="ChEBI" id="CHEBI:61557"/>
        <dbReference type="ChEBI" id="CHEBI:140395"/>
        <dbReference type="EC" id="2.7.7.6"/>
    </reaction>
</comment>
<sequence>MSLQVEVVSYAKDRLEVRLRGEGHTILNMLVDELNSDPRVTAAYRIEHPLVDVAYLFIATDGSKTPLDALTEAAVRLHEKIEALKKQLEAGFPHLER</sequence>
<reference evidence="6" key="1">
    <citation type="journal article" date="2020" name="mSystems">
        <title>Genome- and Community-Level Interaction Insights into Carbon Utilization and Element Cycling Functions of Hydrothermarchaeota in Hydrothermal Sediment.</title>
        <authorList>
            <person name="Zhou Z."/>
            <person name="Liu Y."/>
            <person name="Xu W."/>
            <person name="Pan J."/>
            <person name="Luo Z.H."/>
            <person name="Li M."/>
        </authorList>
    </citation>
    <scope>NUCLEOTIDE SEQUENCE</scope>
    <source>
        <strain evidence="6">SpSt-649</strain>
    </source>
</reference>
<comment type="similarity">
    <text evidence="3 4">Belongs to the archaeal Rpo11/eukaryotic RPB11/RPC19 RNA polymerase subunit family.</text>
</comment>
<comment type="subcellular location">
    <subcellularLocation>
        <location evidence="4">Cytoplasm</location>
    </subcellularLocation>
</comment>
<keyword evidence="4" id="KW-0963">Cytoplasm</keyword>
<comment type="caution">
    <text evidence="6">The sequence shown here is derived from an EMBL/GenBank/DDBJ whole genome shotgun (WGS) entry which is preliminary data.</text>
</comment>
<dbReference type="PANTHER" id="PTHR13946">
    <property type="entry name" value="DNA-DIRECTED RNA POLYMERASE I,II,III"/>
    <property type="match status" value="1"/>
</dbReference>
<evidence type="ECO:0000313" key="6">
    <source>
        <dbReference type="EMBL" id="HGM46673.1"/>
    </source>
</evidence>
<evidence type="ECO:0000256" key="3">
    <source>
        <dbReference type="ARBA" id="ARBA00025751"/>
    </source>
</evidence>
<accession>A0A7C4D4P3</accession>
<comment type="subunit">
    <text evidence="4">Part of the RNA polymerase complex.</text>
</comment>
<dbReference type="InterPro" id="IPR009025">
    <property type="entry name" value="RBP11-like_dimer"/>
</dbReference>
<keyword evidence="4" id="KW-0548">Nucleotidyltransferase</keyword>
<dbReference type="Gene3D" id="3.30.1360.10">
    <property type="entry name" value="RNA polymerase, RBP11-like subunit"/>
    <property type="match status" value="1"/>
</dbReference>
<evidence type="ECO:0000256" key="1">
    <source>
        <dbReference type="ARBA" id="ARBA00022478"/>
    </source>
</evidence>
<dbReference type="PANTHER" id="PTHR13946:SF28">
    <property type="entry name" value="DNA-DIRECTED RNA POLYMERASES I AND III SUBUNIT RPAC2"/>
    <property type="match status" value="1"/>
</dbReference>
<gene>
    <name evidence="4" type="primary">rpo11</name>
    <name evidence="4" type="synonym">rpoL</name>
    <name evidence="6" type="ORF">ENU21_02810</name>
</gene>
<evidence type="ECO:0000259" key="5">
    <source>
        <dbReference type="Pfam" id="PF13656"/>
    </source>
</evidence>
<dbReference type="GO" id="GO:0000428">
    <property type="term" value="C:DNA-directed RNA polymerase complex"/>
    <property type="evidence" value="ECO:0007669"/>
    <property type="project" value="UniProtKB-KW"/>
</dbReference>
<evidence type="ECO:0000256" key="2">
    <source>
        <dbReference type="ARBA" id="ARBA00023163"/>
    </source>
</evidence>
<dbReference type="AlphaFoldDB" id="A0A7C4D4P3"/>
<keyword evidence="4" id="KW-0808">Transferase</keyword>
<dbReference type="SUPFAM" id="SSF55257">
    <property type="entry name" value="RBP11-like subunits of RNA polymerase"/>
    <property type="match status" value="1"/>
</dbReference>